<evidence type="ECO:0000313" key="5">
    <source>
        <dbReference type="Proteomes" id="UP000216001"/>
    </source>
</evidence>
<dbReference type="Proteomes" id="UP001159001">
    <property type="component" value="Unassembled WGS sequence"/>
</dbReference>
<dbReference type="Proteomes" id="UP000216001">
    <property type="component" value="Unassembled WGS sequence"/>
</dbReference>
<dbReference type="Proteomes" id="UP000834611">
    <property type="component" value="Unassembled WGS sequence"/>
</dbReference>
<dbReference type="RefSeq" id="WP_094962182.1">
    <property type="nucleotide sequence ID" value="NZ_AP022375.1"/>
</dbReference>
<accession>A0A264VQK0</accession>
<comment type="caution">
    <text evidence="4">The sequence shown here is derived from an EMBL/GenBank/DDBJ whole genome shotgun (WGS) entry which is preliminary data.</text>
</comment>
<dbReference type="EMBL" id="CAHPSF010000003">
    <property type="protein sequence ID" value="CAB5688144.1"/>
    <property type="molecule type" value="Genomic_DNA"/>
</dbReference>
<keyword evidence="1" id="KW-0472">Membrane</keyword>
<feature type="transmembrane region" description="Helical" evidence="1">
    <location>
        <begin position="77"/>
        <end position="100"/>
    </location>
</feature>
<protein>
    <submittedName>
        <fullName evidence="4">Uncharacterized protein</fullName>
    </submittedName>
</protein>
<evidence type="ECO:0000313" key="2">
    <source>
        <dbReference type="EMBL" id="CAB5688144.1"/>
    </source>
</evidence>
<sequence>MKIRNIDKLNKNDFIKLSSIHSSIGKGDDFDSWFEESVSSKKIPKILYLIYIINYLTLVFFMGAPLILSLIPLTIAYLIPVLMVLFIDSVNSKIPFLFYLSIKFKLLIH</sequence>
<keyword evidence="1" id="KW-0812">Transmembrane</keyword>
<organism evidence="4 5">
    <name type="scientific">Providencia rettgeri</name>
    <dbReference type="NCBI Taxonomy" id="587"/>
    <lineage>
        <taxon>Bacteria</taxon>
        <taxon>Pseudomonadati</taxon>
        <taxon>Pseudomonadota</taxon>
        <taxon>Gammaproteobacteria</taxon>
        <taxon>Enterobacterales</taxon>
        <taxon>Morganellaceae</taxon>
        <taxon>Providencia</taxon>
    </lineage>
</organism>
<name>A0A264VQK0_PRORE</name>
<dbReference type="EMBL" id="NOWC01000020">
    <property type="protein sequence ID" value="OZS73648.1"/>
    <property type="molecule type" value="Genomic_DNA"/>
</dbReference>
<evidence type="ECO:0000313" key="3">
    <source>
        <dbReference type="EMBL" id="MDI9091958.1"/>
    </source>
</evidence>
<reference evidence="4 5" key="1">
    <citation type="submission" date="2017-07" db="EMBL/GenBank/DDBJ databases">
        <title>blaIMP-27 on transferable plasmids in Proteus mirabilis and Providencia rettgeri.</title>
        <authorList>
            <person name="Potter R."/>
        </authorList>
    </citation>
    <scope>NUCLEOTIDE SEQUENCE [LARGE SCALE GENOMIC DNA]</scope>
    <source>
        <strain evidence="4 5">PR1</strain>
    </source>
</reference>
<keyword evidence="1" id="KW-1133">Transmembrane helix</keyword>
<reference evidence="3" key="3">
    <citation type="submission" date="2022-10" db="EMBL/GenBank/DDBJ databases">
        <title>Bacterial isolates recovered from the One Health project in Brazil.</title>
        <authorList>
            <person name="Valiatti T.B."/>
            <person name="Santos F."/>
            <person name="Cayo R."/>
            <person name="Gales A.C."/>
        </authorList>
    </citation>
    <scope>NUCLEOTIDE SEQUENCE</scope>
    <source>
        <strain evidence="3">PVR188</strain>
    </source>
</reference>
<reference evidence="2" key="2">
    <citation type="submission" date="2020-05" db="EMBL/GenBank/DDBJ databases">
        <authorList>
            <person name="Delgado-Blas J."/>
        </authorList>
    </citation>
    <scope>NUCLEOTIDE SEQUENCE</scope>
    <source>
        <strain evidence="2">BB1453</strain>
    </source>
</reference>
<feature type="transmembrane region" description="Helical" evidence="1">
    <location>
        <begin position="46"/>
        <end position="71"/>
    </location>
</feature>
<dbReference type="AlphaFoldDB" id="A0A264VQK0"/>
<evidence type="ECO:0000256" key="1">
    <source>
        <dbReference type="SAM" id="Phobius"/>
    </source>
</evidence>
<proteinExistence type="predicted"/>
<gene>
    <name evidence="4" type="ORF">CHI95_16130</name>
    <name evidence="2" type="ORF">GHA_01717</name>
    <name evidence="3" type="ORF">OGX73_04900</name>
</gene>
<dbReference type="EMBL" id="JAOWIN010000002">
    <property type="protein sequence ID" value="MDI9091958.1"/>
    <property type="molecule type" value="Genomic_DNA"/>
</dbReference>
<evidence type="ECO:0000313" key="4">
    <source>
        <dbReference type="EMBL" id="OZS73648.1"/>
    </source>
</evidence>